<dbReference type="RefSeq" id="WP_204013903.1">
    <property type="nucleotide sequence ID" value="NZ_BOOG01000014.1"/>
</dbReference>
<dbReference type="Proteomes" id="UP000610966">
    <property type="component" value="Unassembled WGS sequence"/>
</dbReference>
<dbReference type="InterPro" id="IPR030390">
    <property type="entry name" value="MeTrfase_TrmA_AS"/>
</dbReference>
<evidence type="ECO:0000256" key="4">
    <source>
        <dbReference type="PROSITE-ProRule" id="PRU01024"/>
    </source>
</evidence>
<dbReference type="Gene3D" id="2.40.50.1070">
    <property type="match status" value="1"/>
</dbReference>
<dbReference type="EMBL" id="BOOG01000014">
    <property type="protein sequence ID" value="GIH69407.1"/>
    <property type="molecule type" value="Genomic_DNA"/>
</dbReference>
<dbReference type="InterPro" id="IPR012340">
    <property type="entry name" value="NA-bd_OB-fold"/>
</dbReference>
<dbReference type="PROSITE" id="PS51687">
    <property type="entry name" value="SAM_MT_RNA_M5U"/>
    <property type="match status" value="1"/>
</dbReference>
<dbReference type="Gene3D" id="3.40.50.150">
    <property type="entry name" value="Vaccinia Virus protein VP39"/>
    <property type="match status" value="1"/>
</dbReference>
<evidence type="ECO:0000259" key="6">
    <source>
        <dbReference type="PROSITE" id="PS50926"/>
    </source>
</evidence>
<feature type="binding site" evidence="4">
    <location>
        <position position="301"/>
    </location>
    <ligand>
        <name>S-adenosyl-L-methionine</name>
        <dbReference type="ChEBI" id="CHEBI:59789"/>
    </ligand>
</feature>
<dbReference type="PANTHER" id="PTHR11061:SF30">
    <property type="entry name" value="TRNA (URACIL(54)-C(5))-METHYLTRANSFERASE"/>
    <property type="match status" value="1"/>
</dbReference>
<feature type="binding site" evidence="4">
    <location>
        <position position="248"/>
    </location>
    <ligand>
        <name>S-adenosyl-L-methionine</name>
        <dbReference type="ChEBI" id="CHEBI:59789"/>
    </ligand>
</feature>
<accession>A0A8J3VYG1</accession>
<dbReference type="InterPro" id="IPR002792">
    <property type="entry name" value="TRAM_dom"/>
</dbReference>
<evidence type="ECO:0000256" key="5">
    <source>
        <dbReference type="PROSITE-ProRule" id="PRU10015"/>
    </source>
</evidence>
<keyword evidence="2 4" id="KW-0808">Transferase</keyword>
<feature type="active site" description="Nucleophile" evidence="4">
    <location>
        <position position="372"/>
    </location>
</feature>
<name>A0A8J3VYG1_9ACTN</name>
<comment type="similarity">
    <text evidence="4">Belongs to the class I-like SAM-binding methyltransferase superfamily. RNA M5U methyltransferase family.</text>
</comment>
<evidence type="ECO:0000313" key="7">
    <source>
        <dbReference type="EMBL" id="GIH69407.1"/>
    </source>
</evidence>
<evidence type="ECO:0000313" key="8">
    <source>
        <dbReference type="Proteomes" id="UP000610966"/>
    </source>
</evidence>
<dbReference type="PANTHER" id="PTHR11061">
    <property type="entry name" value="RNA M5U METHYLTRANSFERASE"/>
    <property type="match status" value="1"/>
</dbReference>
<dbReference type="SUPFAM" id="SSF53335">
    <property type="entry name" value="S-adenosyl-L-methionine-dependent methyltransferases"/>
    <property type="match status" value="1"/>
</dbReference>
<dbReference type="GO" id="GO:0070475">
    <property type="term" value="P:rRNA base methylation"/>
    <property type="evidence" value="ECO:0007669"/>
    <property type="project" value="TreeGrafter"/>
</dbReference>
<dbReference type="InterPro" id="IPR010280">
    <property type="entry name" value="U5_MeTrfase_fam"/>
</dbReference>
<reference evidence="7" key="1">
    <citation type="submission" date="2021-01" db="EMBL/GenBank/DDBJ databases">
        <title>Whole genome shotgun sequence of Sphaerimonospora thailandensis NBRC 107569.</title>
        <authorList>
            <person name="Komaki H."/>
            <person name="Tamura T."/>
        </authorList>
    </citation>
    <scope>NUCLEOTIDE SEQUENCE</scope>
    <source>
        <strain evidence="7">NBRC 107569</strain>
    </source>
</reference>
<feature type="active site" evidence="5">
    <location>
        <position position="372"/>
    </location>
</feature>
<dbReference type="Gene3D" id="2.40.50.140">
    <property type="entry name" value="Nucleic acid-binding proteins"/>
    <property type="match status" value="1"/>
</dbReference>
<dbReference type="AlphaFoldDB" id="A0A8J3VYG1"/>
<feature type="domain" description="TRAM" evidence="6">
    <location>
        <begin position="1"/>
        <end position="54"/>
    </location>
</feature>
<gene>
    <name evidence="7" type="ORF">Mth01_16600</name>
</gene>
<sequence length="417" mass="45234">MPVELTVGNVANGGWCVARHEGRVVFVRHALPGERVLAEITEETARFLRADAVEILEPSPDRVTPPCPFSGPGRCGGCDWQHASLDAQRRLKADVVAEQLRRLAGIDRKVVVEEVPGAPGAAGEGLGWRTRVQFAADRDGHLGLRRHRSHEIEYIDACPIAHPAVEEVGAEVRNWRGAEAVEVVASSAGDHAVIVRPEPRRRVAVPDVDAAVLLDEGRRGTRKLKGSATLTERVGDRDFRVTASGFWQVHPGAAATLLDAVLTFGLPEPGEWALDLYCGAGLFAAGLAEAVGPDGAVLGVESEAQAAEDARWNLRDLPQARIERGKVEEALDRLEIERADLVVADPPRAGLGRAVVDRVAELEASRIVYVSCDPATMSRDIAWFAPYGYRLADLRAFDQYPMTHHVECVALLVRESI</sequence>
<organism evidence="7 8">
    <name type="scientific">Sphaerimonospora thailandensis</name>
    <dbReference type="NCBI Taxonomy" id="795644"/>
    <lineage>
        <taxon>Bacteria</taxon>
        <taxon>Bacillati</taxon>
        <taxon>Actinomycetota</taxon>
        <taxon>Actinomycetes</taxon>
        <taxon>Streptosporangiales</taxon>
        <taxon>Streptosporangiaceae</taxon>
        <taxon>Sphaerimonospora</taxon>
    </lineage>
</organism>
<dbReference type="Pfam" id="PF05958">
    <property type="entry name" value="tRNA_U5-meth_tr"/>
    <property type="match status" value="1"/>
</dbReference>
<dbReference type="PROSITE" id="PS01230">
    <property type="entry name" value="TRMA_1"/>
    <property type="match status" value="1"/>
</dbReference>
<protein>
    <submittedName>
        <fullName evidence="7">Putative RNA methyltransferase</fullName>
    </submittedName>
</protein>
<dbReference type="SUPFAM" id="SSF50249">
    <property type="entry name" value="Nucleic acid-binding proteins"/>
    <property type="match status" value="1"/>
</dbReference>
<evidence type="ECO:0000256" key="2">
    <source>
        <dbReference type="ARBA" id="ARBA00022679"/>
    </source>
</evidence>
<dbReference type="InterPro" id="IPR029063">
    <property type="entry name" value="SAM-dependent_MTases_sf"/>
</dbReference>
<evidence type="ECO:0000256" key="1">
    <source>
        <dbReference type="ARBA" id="ARBA00022603"/>
    </source>
</evidence>
<keyword evidence="1 4" id="KW-0489">Methyltransferase</keyword>
<dbReference type="Pfam" id="PF01938">
    <property type="entry name" value="TRAM"/>
    <property type="match status" value="1"/>
</dbReference>
<keyword evidence="8" id="KW-1185">Reference proteome</keyword>
<dbReference type="GO" id="GO:0070041">
    <property type="term" value="F:rRNA (uridine-C5-)-methyltransferase activity"/>
    <property type="evidence" value="ECO:0007669"/>
    <property type="project" value="TreeGrafter"/>
</dbReference>
<proteinExistence type="inferred from homology"/>
<feature type="binding site" evidence="4">
    <location>
        <position position="345"/>
    </location>
    <ligand>
        <name>S-adenosyl-L-methionine</name>
        <dbReference type="ChEBI" id="CHEBI:59789"/>
    </ligand>
</feature>
<evidence type="ECO:0000256" key="3">
    <source>
        <dbReference type="ARBA" id="ARBA00022691"/>
    </source>
</evidence>
<dbReference type="PROSITE" id="PS50926">
    <property type="entry name" value="TRAM"/>
    <property type="match status" value="1"/>
</dbReference>
<feature type="binding site" evidence="4">
    <location>
        <position position="277"/>
    </location>
    <ligand>
        <name>S-adenosyl-L-methionine</name>
        <dbReference type="ChEBI" id="CHEBI:59789"/>
    </ligand>
</feature>
<keyword evidence="3 4" id="KW-0949">S-adenosyl-L-methionine</keyword>
<comment type="caution">
    <text evidence="7">The sequence shown here is derived from an EMBL/GenBank/DDBJ whole genome shotgun (WGS) entry which is preliminary data.</text>
</comment>
<dbReference type="CDD" id="cd02440">
    <property type="entry name" value="AdoMet_MTases"/>
    <property type="match status" value="1"/>
</dbReference>